<reference evidence="1 2" key="1">
    <citation type="journal article" date="2014" name="Int. J. Syst. Evol. Microbiol.">
        <title>Complete genome sequence of Corynebacterium casei LMG S-19264T (=DSM 44701T), isolated from a smear-ripened cheese.</title>
        <authorList>
            <consortium name="US DOE Joint Genome Institute (JGI-PGF)"/>
            <person name="Walter F."/>
            <person name="Albersmeier A."/>
            <person name="Kalinowski J."/>
            <person name="Ruckert C."/>
        </authorList>
    </citation>
    <scope>NUCLEOTIDE SEQUENCE [LARGE SCALE GENOMIC DNA]</scope>
    <source>
        <strain evidence="1 2">CGMCC 1.12925</strain>
    </source>
</reference>
<proteinExistence type="predicted"/>
<accession>A0A917E6H2</accession>
<organism evidence="1 2">
    <name type="scientific">Psychroflexus salis</name>
    <dbReference type="NCBI Taxonomy" id="1526574"/>
    <lineage>
        <taxon>Bacteria</taxon>
        <taxon>Pseudomonadati</taxon>
        <taxon>Bacteroidota</taxon>
        <taxon>Flavobacteriia</taxon>
        <taxon>Flavobacteriales</taxon>
        <taxon>Flavobacteriaceae</taxon>
        <taxon>Psychroflexus</taxon>
    </lineage>
</organism>
<dbReference type="AlphaFoldDB" id="A0A917E6H2"/>
<evidence type="ECO:0000313" key="1">
    <source>
        <dbReference type="EMBL" id="GGE09161.1"/>
    </source>
</evidence>
<dbReference type="Proteomes" id="UP000599688">
    <property type="component" value="Unassembled WGS sequence"/>
</dbReference>
<protein>
    <recommendedName>
        <fullName evidence="3">Lipoprotein</fullName>
    </recommendedName>
</protein>
<evidence type="ECO:0000313" key="2">
    <source>
        <dbReference type="Proteomes" id="UP000599688"/>
    </source>
</evidence>
<dbReference type="RefSeq" id="WP_188405556.1">
    <property type="nucleotide sequence ID" value="NZ_BMGL01000004.1"/>
</dbReference>
<dbReference type="PROSITE" id="PS51257">
    <property type="entry name" value="PROKAR_LIPOPROTEIN"/>
    <property type="match status" value="1"/>
</dbReference>
<sequence>MKKSVLLIPVIAFTLTSCVVEEKYLFHKNGENYWVSIEEYYELKYQRGLILHEENPNICPSPKDYAESWTKFKKEECKPKKVYRLPIVRKK</sequence>
<name>A0A917E6H2_9FLAO</name>
<comment type="caution">
    <text evidence="1">The sequence shown here is derived from an EMBL/GenBank/DDBJ whole genome shotgun (WGS) entry which is preliminary data.</text>
</comment>
<evidence type="ECO:0008006" key="3">
    <source>
        <dbReference type="Google" id="ProtNLM"/>
    </source>
</evidence>
<keyword evidence="2" id="KW-1185">Reference proteome</keyword>
<gene>
    <name evidence="1" type="ORF">GCM10010831_08410</name>
</gene>
<dbReference type="EMBL" id="BMGL01000004">
    <property type="protein sequence ID" value="GGE09161.1"/>
    <property type="molecule type" value="Genomic_DNA"/>
</dbReference>